<feature type="domain" description="IraD/Gp25-like" evidence="1">
    <location>
        <begin position="26"/>
        <end position="116"/>
    </location>
</feature>
<proteinExistence type="predicted"/>
<dbReference type="SUPFAM" id="SSF160719">
    <property type="entry name" value="gpW/gp25-like"/>
    <property type="match status" value="1"/>
</dbReference>
<sequence length="131" mass="14552">MASDFLGAGFAFPFGVTARGKLAWARAEQRIEESIYLILATRLGERLMLPQFGCAVHDSLFAPNGPATRTRAVDSVRRALVAWEPRIDVLDVSAEEDPAEPSLLLLRINYRIRANNALANLVYPFYLNESS</sequence>
<evidence type="ECO:0000313" key="3">
    <source>
        <dbReference type="Proteomes" id="UP001595791"/>
    </source>
</evidence>
<dbReference type="Pfam" id="PF04965">
    <property type="entry name" value="GPW_gp25"/>
    <property type="match status" value="1"/>
</dbReference>
<keyword evidence="3" id="KW-1185">Reference proteome</keyword>
<dbReference type="Proteomes" id="UP001595791">
    <property type="component" value="Unassembled WGS sequence"/>
</dbReference>
<name>A0ABV8MMT7_9NEIS</name>
<evidence type="ECO:0000313" key="2">
    <source>
        <dbReference type="EMBL" id="MFC4158639.1"/>
    </source>
</evidence>
<evidence type="ECO:0000259" key="1">
    <source>
        <dbReference type="Pfam" id="PF04965"/>
    </source>
</evidence>
<accession>A0ABV8MMT7</accession>
<dbReference type="InterPro" id="IPR007048">
    <property type="entry name" value="IraD/Gp25-like"/>
</dbReference>
<reference evidence="3" key="1">
    <citation type="journal article" date="2019" name="Int. J. Syst. Evol. Microbiol.">
        <title>The Global Catalogue of Microorganisms (GCM) 10K type strain sequencing project: providing services to taxonomists for standard genome sequencing and annotation.</title>
        <authorList>
            <consortium name="The Broad Institute Genomics Platform"/>
            <consortium name="The Broad Institute Genome Sequencing Center for Infectious Disease"/>
            <person name="Wu L."/>
            <person name="Ma J."/>
        </authorList>
    </citation>
    <scope>NUCLEOTIDE SEQUENCE [LARGE SCALE GENOMIC DNA]</scope>
    <source>
        <strain evidence="3">LMG 29894</strain>
    </source>
</reference>
<protein>
    <submittedName>
        <fullName evidence="2">GPW/gp25 family protein</fullName>
    </submittedName>
</protein>
<dbReference type="EMBL" id="JBHSBU010000001">
    <property type="protein sequence ID" value="MFC4158639.1"/>
    <property type="molecule type" value="Genomic_DNA"/>
</dbReference>
<organism evidence="2 3">
    <name type="scientific">Chitinimonas lacunae</name>
    <dbReference type="NCBI Taxonomy" id="1963018"/>
    <lineage>
        <taxon>Bacteria</taxon>
        <taxon>Pseudomonadati</taxon>
        <taxon>Pseudomonadota</taxon>
        <taxon>Betaproteobacteria</taxon>
        <taxon>Neisseriales</taxon>
        <taxon>Chitinibacteraceae</taxon>
        <taxon>Chitinimonas</taxon>
    </lineage>
</organism>
<dbReference type="RefSeq" id="WP_378161532.1">
    <property type="nucleotide sequence ID" value="NZ_JBHSBU010000001.1"/>
</dbReference>
<dbReference type="Gene3D" id="3.10.450.40">
    <property type="match status" value="1"/>
</dbReference>
<gene>
    <name evidence="2" type="ORF">ACFOW7_04600</name>
</gene>
<comment type="caution">
    <text evidence="2">The sequence shown here is derived from an EMBL/GenBank/DDBJ whole genome shotgun (WGS) entry which is preliminary data.</text>
</comment>